<dbReference type="SUPFAM" id="SSF81301">
    <property type="entry name" value="Nucleotidyltransferase"/>
    <property type="match status" value="1"/>
</dbReference>
<evidence type="ECO:0000313" key="3">
    <source>
        <dbReference type="Proteomes" id="UP000254412"/>
    </source>
</evidence>
<protein>
    <submittedName>
        <fullName evidence="2">Putative nucleotidyltransferase</fullName>
    </submittedName>
</protein>
<accession>A0A380GNX2</accession>
<dbReference type="AlphaFoldDB" id="A0A380GNX2"/>
<organism evidence="2 3">
    <name type="scientific">Staphylococcus nepalensis</name>
    <dbReference type="NCBI Taxonomy" id="214473"/>
    <lineage>
        <taxon>Bacteria</taxon>
        <taxon>Bacillati</taxon>
        <taxon>Bacillota</taxon>
        <taxon>Bacilli</taxon>
        <taxon>Bacillales</taxon>
        <taxon>Staphylococcaceae</taxon>
        <taxon>Staphylococcus</taxon>
    </lineage>
</organism>
<sequence>MDIVDNVINNIKNELVGVPSIVGDVLGGSRARGTHSADSDIDIRFYYDESKEFNINDIENIAFNLNDEKRSI</sequence>
<dbReference type="InterPro" id="IPR041633">
    <property type="entry name" value="Polbeta"/>
</dbReference>
<reference evidence="2 3" key="1">
    <citation type="submission" date="2018-06" db="EMBL/GenBank/DDBJ databases">
        <authorList>
            <consortium name="Pathogen Informatics"/>
            <person name="Doyle S."/>
        </authorList>
    </citation>
    <scope>NUCLEOTIDE SEQUENCE [LARGE SCALE GENOMIC DNA]</scope>
    <source>
        <strain evidence="2 3">NCTC13834</strain>
    </source>
</reference>
<dbReference type="CDD" id="cd05403">
    <property type="entry name" value="NT_KNTase_like"/>
    <property type="match status" value="1"/>
</dbReference>
<evidence type="ECO:0000259" key="1">
    <source>
        <dbReference type="Pfam" id="PF18765"/>
    </source>
</evidence>
<dbReference type="Pfam" id="PF18765">
    <property type="entry name" value="Polbeta"/>
    <property type="match status" value="1"/>
</dbReference>
<feature type="domain" description="Polymerase beta nucleotidyltransferase" evidence="1">
    <location>
        <begin position="9"/>
        <end position="68"/>
    </location>
</feature>
<dbReference type="EMBL" id="UHDS01000001">
    <property type="protein sequence ID" value="SUM54918.1"/>
    <property type="molecule type" value="Genomic_DNA"/>
</dbReference>
<evidence type="ECO:0000313" key="2">
    <source>
        <dbReference type="EMBL" id="SUM54918.1"/>
    </source>
</evidence>
<keyword evidence="2" id="KW-0808">Transferase</keyword>
<name>A0A380GNX2_9STAP</name>
<proteinExistence type="predicted"/>
<dbReference type="Proteomes" id="UP000254412">
    <property type="component" value="Unassembled WGS sequence"/>
</dbReference>
<dbReference type="Gene3D" id="3.30.460.10">
    <property type="entry name" value="Beta Polymerase, domain 2"/>
    <property type="match status" value="1"/>
</dbReference>
<dbReference type="InterPro" id="IPR043519">
    <property type="entry name" value="NT_sf"/>
</dbReference>
<dbReference type="GO" id="GO:0016740">
    <property type="term" value="F:transferase activity"/>
    <property type="evidence" value="ECO:0007669"/>
    <property type="project" value="UniProtKB-KW"/>
</dbReference>
<dbReference type="RefSeq" id="WP_308669852.1">
    <property type="nucleotide sequence ID" value="NZ_BMCF01000002.1"/>
</dbReference>
<gene>
    <name evidence="2" type="ORF">NCTC13834_01269</name>
</gene>